<dbReference type="GO" id="GO:0005675">
    <property type="term" value="C:transcription factor TFIIH holo complex"/>
    <property type="evidence" value="ECO:0007669"/>
    <property type="project" value="TreeGrafter"/>
</dbReference>
<dbReference type="InterPro" id="IPR035935">
    <property type="entry name" value="TFB5-like_sf"/>
</dbReference>
<comment type="function">
    <text evidence="9">In NER, TFIIH acts by opening DNA around the lesion to allow the excision of the damaged oligonucleotide and its replacement by a new DNA fragment. In transcription, TFIIH has an essential role in transcription initiation. When the pre-initiation complex (PIC) has been established, TFIIH is required for promoter opening and promoter escape.</text>
</comment>
<evidence type="ECO:0000256" key="3">
    <source>
        <dbReference type="ARBA" id="ARBA00007470"/>
    </source>
</evidence>
<dbReference type="GO" id="GO:0000439">
    <property type="term" value="C:transcription factor TFIIH core complex"/>
    <property type="evidence" value="ECO:0007669"/>
    <property type="project" value="UniProtKB-UniRule"/>
</dbReference>
<comment type="caution">
    <text evidence="11">The sequence shown here is derived from an EMBL/GenBank/DDBJ whole genome shotgun (WGS) entry which is preliminary data.</text>
</comment>
<dbReference type="Proteomes" id="UP000781932">
    <property type="component" value="Unassembled WGS sequence"/>
</dbReference>
<dbReference type="SUPFAM" id="SSF142897">
    <property type="entry name" value="TFB5-like"/>
    <property type="match status" value="1"/>
</dbReference>
<evidence type="ECO:0000256" key="6">
    <source>
        <dbReference type="ARBA" id="ARBA00023163"/>
    </source>
</evidence>
<comment type="function">
    <text evidence="1">Component of the general transcription and DNA repair factor IIH (TFIIH) core complex, which is involved in general and transcription-coupled nucleotide excision repair (NER) of damaged DNA and, when complexed to TFIIK, in RNA transcription by RNA polymerase II. In NER, TFIIH acts by opening DNA around the lesion to allow the excision of the damaged oligonucleotide and its replacement by a new DNA fragment. In transcription, TFIIH has an essential role in transcription initiation. When the pre-initiation complex (PIC) has been established, TFIIH is required for promoter opening and promoter escape. Phosphorylation of the C-terminal tail (CTD) of the largest subunit of RNA polymerase II by the kinase module TFIIK controls the initiation of transcription.</text>
</comment>
<accession>A0A9P6IEG0</accession>
<dbReference type="AlphaFoldDB" id="A0A9P6IEG0"/>
<evidence type="ECO:0000256" key="10">
    <source>
        <dbReference type="SAM" id="MobiDB-lite"/>
    </source>
</evidence>
<dbReference type="SMART" id="SM01395">
    <property type="entry name" value="Tbf5"/>
    <property type="match status" value="1"/>
</dbReference>
<keyword evidence="5 9" id="KW-0805">Transcription regulation</keyword>
<comment type="subunit">
    <text evidence="9">Component of the 7-subunit TFIIH core complex.</text>
</comment>
<protein>
    <recommendedName>
        <fullName evidence="9">General transcription and DNA repair factor IIH subunit TFB5</fullName>
    </recommendedName>
</protein>
<reference evidence="11" key="1">
    <citation type="submission" date="2020-03" db="EMBL/GenBank/DDBJ databases">
        <authorList>
            <person name="He L."/>
        </authorList>
    </citation>
    <scope>NUCLEOTIDE SEQUENCE</scope>
    <source>
        <strain evidence="11">CkLH20</strain>
    </source>
</reference>
<evidence type="ECO:0000256" key="4">
    <source>
        <dbReference type="ARBA" id="ARBA00022763"/>
    </source>
</evidence>
<dbReference type="EMBL" id="JAATWM020000001">
    <property type="protein sequence ID" value="KAF9882008.1"/>
    <property type="molecule type" value="Genomic_DNA"/>
</dbReference>
<evidence type="ECO:0000313" key="11">
    <source>
        <dbReference type="EMBL" id="KAF9882008.1"/>
    </source>
</evidence>
<evidence type="ECO:0000256" key="9">
    <source>
        <dbReference type="RuleBase" id="RU368032"/>
    </source>
</evidence>
<reference evidence="11" key="2">
    <citation type="submission" date="2020-11" db="EMBL/GenBank/DDBJ databases">
        <title>Whole genome sequencing of Colletotrichum sp.</title>
        <authorList>
            <person name="Li H."/>
        </authorList>
    </citation>
    <scope>NUCLEOTIDE SEQUENCE</scope>
    <source>
        <strain evidence="11">CkLH20</strain>
    </source>
</reference>
<dbReference type="GO" id="GO:0006367">
    <property type="term" value="P:transcription initiation at RNA polymerase II promoter"/>
    <property type="evidence" value="ECO:0007669"/>
    <property type="project" value="UniProtKB-UniRule"/>
</dbReference>
<dbReference type="GeneID" id="62155838"/>
<evidence type="ECO:0000313" key="12">
    <source>
        <dbReference type="Proteomes" id="UP000781932"/>
    </source>
</evidence>
<keyword evidence="7 9" id="KW-0234">DNA repair</keyword>
<evidence type="ECO:0000256" key="2">
    <source>
        <dbReference type="ARBA" id="ARBA00004123"/>
    </source>
</evidence>
<evidence type="ECO:0000256" key="8">
    <source>
        <dbReference type="ARBA" id="ARBA00023242"/>
    </source>
</evidence>
<name>A0A9P6IEG0_9PEZI</name>
<comment type="subcellular location">
    <subcellularLocation>
        <location evidence="2 9">Nucleus</location>
    </subcellularLocation>
</comment>
<dbReference type="InterPro" id="IPR009400">
    <property type="entry name" value="TFIIH_TTDA/Tfb5"/>
</dbReference>
<keyword evidence="8 9" id="KW-0539">Nucleus</keyword>
<proteinExistence type="inferred from homology"/>
<dbReference type="PANTHER" id="PTHR28580:SF1">
    <property type="entry name" value="GENERAL TRANSCRIPTION FACTOR IIH SUBUNIT 5"/>
    <property type="match status" value="1"/>
</dbReference>
<dbReference type="OrthoDB" id="354at2759"/>
<dbReference type="Gene3D" id="3.30.70.1220">
    <property type="entry name" value="TFB5-like"/>
    <property type="match status" value="1"/>
</dbReference>
<dbReference type="GO" id="GO:0006294">
    <property type="term" value="P:nucleotide-excision repair, preincision complex assembly"/>
    <property type="evidence" value="ECO:0007669"/>
    <property type="project" value="TreeGrafter"/>
</dbReference>
<dbReference type="FunFam" id="3.30.70.1220:FF:000002">
    <property type="entry name" value="RNA polymerase II transcription factor B subunit 5"/>
    <property type="match status" value="1"/>
</dbReference>
<sequence>MSTIRQFHPRQQPGAIRDHRARTATNDSNESTPVSIPASYRYCVRNSILPLSRAHSHHITSTMPRAIRGVLIECDPSIKSIIVNIDAANHDYIIEDLDDQHVVVKENMVAALKRQLDERLKETQQPDESSDSD</sequence>
<comment type="similarity">
    <text evidence="3 9">Belongs to the TFB5 family.</text>
</comment>
<evidence type="ECO:0000256" key="1">
    <source>
        <dbReference type="ARBA" id="ARBA00002817"/>
    </source>
</evidence>
<organism evidence="11 12">
    <name type="scientific">Colletotrichum karsti</name>
    <dbReference type="NCBI Taxonomy" id="1095194"/>
    <lineage>
        <taxon>Eukaryota</taxon>
        <taxon>Fungi</taxon>
        <taxon>Dikarya</taxon>
        <taxon>Ascomycota</taxon>
        <taxon>Pezizomycotina</taxon>
        <taxon>Sordariomycetes</taxon>
        <taxon>Hypocreomycetidae</taxon>
        <taxon>Glomerellales</taxon>
        <taxon>Glomerellaceae</taxon>
        <taxon>Colletotrichum</taxon>
        <taxon>Colletotrichum boninense species complex</taxon>
    </lineage>
</organism>
<evidence type="ECO:0000256" key="7">
    <source>
        <dbReference type="ARBA" id="ARBA00023204"/>
    </source>
</evidence>
<evidence type="ECO:0000256" key="5">
    <source>
        <dbReference type="ARBA" id="ARBA00023015"/>
    </source>
</evidence>
<dbReference type="RefSeq" id="XP_038751469.1">
    <property type="nucleotide sequence ID" value="XM_038882764.1"/>
</dbReference>
<keyword evidence="4 9" id="KW-0227">DNA damage</keyword>
<feature type="region of interest" description="Disordered" evidence="10">
    <location>
        <begin position="1"/>
        <end position="33"/>
    </location>
</feature>
<feature type="compositionally biased region" description="Polar residues" evidence="10">
    <location>
        <begin position="23"/>
        <end position="33"/>
    </location>
</feature>
<gene>
    <name evidence="11" type="ORF">CkaCkLH20_00044</name>
</gene>
<dbReference type="PANTHER" id="PTHR28580">
    <property type="entry name" value="GENERAL TRANSCRIPTION FACTOR IIH SUBUNIT 5"/>
    <property type="match status" value="1"/>
</dbReference>
<dbReference type="Pfam" id="PF06331">
    <property type="entry name" value="Tfb5"/>
    <property type="match status" value="1"/>
</dbReference>
<keyword evidence="6 9" id="KW-0804">Transcription</keyword>
<keyword evidence="12" id="KW-1185">Reference proteome</keyword>